<dbReference type="SUPFAM" id="SSF52540">
    <property type="entry name" value="P-loop containing nucleoside triphosphate hydrolases"/>
    <property type="match status" value="2"/>
</dbReference>
<evidence type="ECO:0000256" key="2">
    <source>
        <dbReference type="ARBA" id="ARBA00022840"/>
    </source>
</evidence>
<proteinExistence type="inferred from homology"/>
<dbReference type="InterPro" id="IPR003338">
    <property type="entry name" value="CDC4_N-term_subdom"/>
</dbReference>
<dbReference type="Gene3D" id="1.10.8.60">
    <property type="match status" value="2"/>
</dbReference>
<keyword evidence="1 3" id="KW-0547">Nucleotide-binding</keyword>
<dbReference type="InterPro" id="IPR041569">
    <property type="entry name" value="AAA_lid_3"/>
</dbReference>
<dbReference type="InterPro" id="IPR003959">
    <property type="entry name" value="ATPase_AAA_core"/>
</dbReference>
<comment type="similarity">
    <text evidence="3">Belongs to the AAA ATPase family.</text>
</comment>
<feature type="domain" description="AAA+ ATPase" evidence="5">
    <location>
        <begin position="300"/>
        <end position="426"/>
    </location>
</feature>
<evidence type="ECO:0000259" key="5">
    <source>
        <dbReference type="SMART" id="SM00382"/>
    </source>
</evidence>
<evidence type="ECO:0000256" key="4">
    <source>
        <dbReference type="SAM" id="MobiDB-lite"/>
    </source>
</evidence>
<dbReference type="InterPro" id="IPR004201">
    <property type="entry name" value="Cdc48_dom2"/>
</dbReference>
<name>A0ABU0WYF5_9PSEU</name>
<dbReference type="Gene3D" id="2.40.40.20">
    <property type="match status" value="1"/>
</dbReference>
<dbReference type="SUPFAM" id="SSF50692">
    <property type="entry name" value="ADC-like"/>
    <property type="match status" value="1"/>
</dbReference>
<accession>A0ABU0WYF5</accession>
<feature type="compositionally biased region" description="Gly residues" evidence="4">
    <location>
        <begin position="212"/>
        <end position="223"/>
    </location>
</feature>
<dbReference type="SMART" id="SM00382">
    <property type="entry name" value="AAA"/>
    <property type="match status" value="2"/>
</dbReference>
<evidence type="ECO:0000256" key="3">
    <source>
        <dbReference type="RuleBase" id="RU003651"/>
    </source>
</evidence>
<dbReference type="SMART" id="SM01072">
    <property type="entry name" value="CDC48_2"/>
    <property type="match status" value="1"/>
</dbReference>
<dbReference type="Proteomes" id="UP001225605">
    <property type="component" value="Unassembled WGS sequence"/>
</dbReference>
<evidence type="ECO:0000313" key="8">
    <source>
        <dbReference type="EMBL" id="MDQ2584417.1"/>
    </source>
</evidence>
<keyword evidence="9" id="KW-1185">Reference proteome</keyword>
<dbReference type="InterPro" id="IPR050168">
    <property type="entry name" value="AAA_ATPase_domain"/>
</dbReference>
<feature type="domain" description="AAA+ ATPase" evidence="5">
    <location>
        <begin position="551"/>
        <end position="688"/>
    </location>
</feature>
<dbReference type="Pfam" id="PF02359">
    <property type="entry name" value="CDC48_N"/>
    <property type="match status" value="1"/>
</dbReference>
<feature type="compositionally biased region" description="Gly residues" evidence="4">
    <location>
        <begin position="230"/>
        <end position="241"/>
    </location>
</feature>
<evidence type="ECO:0000313" key="9">
    <source>
        <dbReference type="Proteomes" id="UP001225605"/>
    </source>
</evidence>
<dbReference type="InterPro" id="IPR003593">
    <property type="entry name" value="AAA+_ATPase"/>
</dbReference>
<feature type="region of interest" description="Disordered" evidence="4">
    <location>
        <begin position="212"/>
        <end position="241"/>
    </location>
</feature>
<feature type="domain" description="CDC48" evidence="6">
    <location>
        <begin position="102"/>
        <end position="187"/>
    </location>
</feature>
<dbReference type="PROSITE" id="PS00674">
    <property type="entry name" value="AAA"/>
    <property type="match status" value="1"/>
</dbReference>
<sequence length="781" mass="79204">MITLTARLSPSALDTRRGVVRLHPEVLDALGLRAWDAVRLTGARVSAALAAAGDGPPGVALVDDVTLSNLGLAEGSEVVVAPVEVAAARAVTVAGSRLASTSLTPETLRMALTGKVLTVGDAVSLLPQDLAPPPGADVSATRRKLSNAIGMTWTNELLTITATEPAGGPVAVQPSTVVGWRDGARTGDVVPVTSGPAGVVAAVGGSWPAGRGAGAGAAPGGTGAEPAGTSAGGGAAASGSGAGVEGLGADSGVVVGVASAVPAVPVADLVGQRDAAKRLAEWLDLSFTHPELLAKLGTTSRLAALVSGPEGVGKATLVRAVAAAAGAAVVEVAAPSIAVLEANATAQRVADAIAAAQAPAVLLVTDVEVLLPASSPPPVATVVLDALRGRPDGVALVVTTAHPEAVDPRLRAPELVDRELVLPLPDGEARTDLLRVLLRDVPVESDVDLGAVADRTPGFVVADLLALRREAAVRAALRQREAAEPRVGQVDLLGALDTVRPISMSTSDTLRTGGLTLADVGDMVEVKQALTEAALWPLQYPDSFARLGVAPPRGLLLYGPPGCGKTFLVRALAGTGRLNVLSVKGAELMDKFVGESERAVRELFRRAAEAAPALVFLDEVDALAPRRGQSSDSGVADRVVAALLTELDGVEPLRDVIVLGATNRPELIDPALLRPGRLERLVYVPPPDGEARAEILRASSRNTPLADDVDLAALAEELEGYSAADCAALVREAALTAMRESLEAAEVTAAHLATARAAVRPSLDPAQLASLAAYAESRARA</sequence>
<dbReference type="PANTHER" id="PTHR23077">
    <property type="entry name" value="AAA-FAMILY ATPASE"/>
    <property type="match status" value="1"/>
</dbReference>
<organism evidence="8 9">
    <name type="scientific">Saccharothrix yanglingensis</name>
    <dbReference type="NCBI Taxonomy" id="659496"/>
    <lineage>
        <taxon>Bacteria</taxon>
        <taxon>Bacillati</taxon>
        <taxon>Actinomycetota</taxon>
        <taxon>Actinomycetes</taxon>
        <taxon>Pseudonocardiales</taxon>
        <taxon>Pseudonocardiaceae</taxon>
        <taxon>Saccharothrix</taxon>
    </lineage>
</organism>
<dbReference type="CDD" id="cd19511">
    <property type="entry name" value="RecA-like_CDC48_r2-like"/>
    <property type="match status" value="1"/>
</dbReference>
<comment type="caution">
    <text evidence="8">The sequence shown here is derived from an EMBL/GenBank/DDBJ whole genome shotgun (WGS) entry which is preliminary data.</text>
</comment>
<dbReference type="SMART" id="SM01073">
    <property type="entry name" value="CDC48_N"/>
    <property type="match status" value="1"/>
</dbReference>
<evidence type="ECO:0000259" key="6">
    <source>
        <dbReference type="SMART" id="SM01072"/>
    </source>
</evidence>
<keyword evidence="2 3" id="KW-0067">ATP-binding</keyword>
<dbReference type="InterPro" id="IPR003960">
    <property type="entry name" value="ATPase_AAA_CS"/>
</dbReference>
<dbReference type="PANTHER" id="PTHR23077:SF171">
    <property type="entry name" value="NUCLEAR VALOSIN-CONTAINING PROTEIN-LIKE"/>
    <property type="match status" value="1"/>
</dbReference>
<dbReference type="Pfam" id="PF17862">
    <property type="entry name" value="AAA_lid_3"/>
    <property type="match status" value="1"/>
</dbReference>
<feature type="domain" description="CDC48 N-terminal subdomain" evidence="7">
    <location>
        <begin position="3"/>
        <end position="85"/>
    </location>
</feature>
<dbReference type="InterPro" id="IPR027417">
    <property type="entry name" value="P-loop_NTPase"/>
</dbReference>
<dbReference type="RefSeq" id="WP_306745562.1">
    <property type="nucleotide sequence ID" value="NZ_NSDM01000004.1"/>
</dbReference>
<evidence type="ECO:0000256" key="1">
    <source>
        <dbReference type="ARBA" id="ARBA00022741"/>
    </source>
</evidence>
<gene>
    <name evidence="8" type="ORF">CKY47_10580</name>
</gene>
<protein>
    <submittedName>
        <fullName evidence="8">ATPase</fullName>
    </submittedName>
</protein>
<dbReference type="InterPro" id="IPR009010">
    <property type="entry name" value="Asp_de-COase-like_dom_sf"/>
</dbReference>
<evidence type="ECO:0000259" key="7">
    <source>
        <dbReference type="SMART" id="SM01073"/>
    </source>
</evidence>
<dbReference type="Pfam" id="PF00004">
    <property type="entry name" value="AAA"/>
    <property type="match status" value="2"/>
</dbReference>
<reference evidence="8 9" key="1">
    <citation type="submission" date="2017-06" db="EMBL/GenBank/DDBJ databases">
        <title>Cultured bacterium strain Saccharothrix yanglingensis Hhs.015.</title>
        <authorList>
            <person name="Xia Y."/>
        </authorList>
    </citation>
    <scope>NUCLEOTIDE SEQUENCE [LARGE SCALE GENOMIC DNA]</scope>
    <source>
        <strain evidence="8 9">Hhs.015</strain>
    </source>
</reference>
<dbReference type="Gene3D" id="3.40.50.300">
    <property type="entry name" value="P-loop containing nucleotide triphosphate hydrolases"/>
    <property type="match status" value="2"/>
</dbReference>
<dbReference type="EMBL" id="NSDM01000004">
    <property type="protein sequence ID" value="MDQ2584417.1"/>
    <property type="molecule type" value="Genomic_DNA"/>
</dbReference>